<name>H1YWN7_9EURY</name>
<evidence type="ECO:0000256" key="1">
    <source>
        <dbReference type="SAM" id="Phobius"/>
    </source>
</evidence>
<keyword evidence="1" id="KW-0472">Membrane</keyword>
<protein>
    <submittedName>
        <fullName evidence="2">Uncharacterized protein</fullName>
    </submittedName>
</protein>
<gene>
    <name evidence="2" type="ORF">Metlim_2743</name>
</gene>
<keyword evidence="1" id="KW-0812">Transmembrane</keyword>
<proteinExistence type="predicted"/>
<dbReference type="EMBL" id="CM001436">
    <property type="protein sequence ID" value="EHQ36778.1"/>
    <property type="molecule type" value="Genomic_DNA"/>
</dbReference>
<dbReference type="InParanoid" id="H1YWN7"/>
<dbReference type="PROSITE" id="PS51257">
    <property type="entry name" value="PROKAR_LIPOPROTEIN"/>
    <property type="match status" value="1"/>
</dbReference>
<keyword evidence="1" id="KW-1133">Transmembrane helix</keyword>
<reference evidence="2 3" key="1">
    <citation type="submission" date="2011-10" db="EMBL/GenBank/DDBJ databases">
        <title>The Improved High-Quality Draft genome of Methanoplanus limicola DSM 2279.</title>
        <authorList>
            <consortium name="US DOE Joint Genome Institute (JGI-PGF)"/>
            <person name="Lucas S."/>
            <person name="Copeland A."/>
            <person name="Lapidus A."/>
            <person name="Glavina del Rio T."/>
            <person name="Dalin E."/>
            <person name="Tice H."/>
            <person name="Bruce D."/>
            <person name="Goodwin L."/>
            <person name="Pitluck S."/>
            <person name="Peters L."/>
            <person name="Mikhailova N."/>
            <person name="Lu M."/>
            <person name="Kyrpides N."/>
            <person name="Mavromatis K."/>
            <person name="Ivanova N."/>
            <person name="Markowitz V."/>
            <person name="Cheng J.-F."/>
            <person name="Hugenholtz P."/>
            <person name="Woyke T."/>
            <person name="Wu D."/>
            <person name="Wirth R."/>
            <person name="Brambilla E.-M."/>
            <person name="Klenk H.-P."/>
            <person name="Eisen J.A."/>
        </authorList>
    </citation>
    <scope>NUCLEOTIDE SEQUENCE [LARGE SCALE GENOMIC DNA]</scope>
    <source>
        <strain evidence="2 3">DSM 2279</strain>
    </source>
</reference>
<evidence type="ECO:0000313" key="3">
    <source>
        <dbReference type="Proteomes" id="UP000005741"/>
    </source>
</evidence>
<keyword evidence="3" id="KW-1185">Reference proteome</keyword>
<accession>H1YWN7</accession>
<feature type="transmembrane region" description="Helical" evidence="1">
    <location>
        <begin position="7"/>
        <end position="26"/>
    </location>
</feature>
<dbReference type="OrthoDB" id="384630at2157"/>
<dbReference type="AlphaFoldDB" id="H1YWN7"/>
<dbReference type="RefSeq" id="WP_004079363.1">
    <property type="nucleotide sequence ID" value="NZ_CM001436.1"/>
</dbReference>
<dbReference type="STRING" id="937775.Metlim_2743"/>
<evidence type="ECO:0000313" key="2">
    <source>
        <dbReference type="EMBL" id="EHQ36778.1"/>
    </source>
</evidence>
<dbReference type="HOGENOM" id="CLU_1307835_0_0_2"/>
<organism evidence="2 3">
    <name type="scientific">Methanoplanus limicola DSM 2279</name>
    <dbReference type="NCBI Taxonomy" id="937775"/>
    <lineage>
        <taxon>Archaea</taxon>
        <taxon>Methanobacteriati</taxon>
        <taxon>Methanobacteriota</taxon>
        <taxon>Stenosarchaea group</taxon>
        <taxon>Methanomicrobia</taxon>
        <taxon>Methanomicrobiales</taxon>
        <taxon>Methanomicrobiaceae</taxon>
        <taxon>Methanoplanus</taxon>
    </lineage>
</organism>
<dbReference type="Proteomes" id="UP000005741">
    <property type="component" value="Chromosome"/>
</dbReference>
<sequence length="210" mass="22687">MKPNIKIIFIWISIGLLIAAGVITSGCSNENASKVPVITDTLHAPETTPVPGISKPPSLTVGAIPEISSYLPGETVQVRIAFKNSGENPVQIKSFPPEISVNNPSFGVVRSYPCGSDTITIESGGSYDYIMKWDQCNNDEKQTEPGIYSVEILDVSCVENGNEILYYSEGRDVAQVVIEYPGGAVNDGLIFPTSKEITENIYKARQLSSI</sequence>